<dbReference type="PANTHER" id="PTHR14859:SF1">
    <property type="entry name" value="PGAP2-INTERACTING PROTEIN"/>
    <property type="match status" value="1"/>
</dbReference>
<dbReference type="GO" id="GO:0004519">
    <property type="term" value="F:endonuclease activity"/>
    <property type="evidence" value="ECO:0007669"/>
    <property type="project" value="UniProtKB-KW"/>
</dbReference>
<dbReference type="InterPro" id="IPR005135">
    <property type="entry name" value="Endo/exonuclease/phosphatase"/>
</dbReference>
<dbReference type="InterPro" id="IPR051916">
    <property type="entry name" value="GPI-anchor_lipid_remodeler"/>
</dbReference>
<dbReference type="SUPFAM" id="SSF56219">
    <property type="entry name" value="DNase I-like"/>
    <property type="match status" value="1"/>
</dbReference>
<feature type="transmembrane region" description="Helical" evidence="1">
    <location>
        <begin position="302"/>
        <end position="321"/>
    </location>
</feature>
<proteinExistence type="predicted"/>
<feature type="transmembrane region" description="Helical" evidence="1">
    <location>
        <begin position="67"/>
        <end position="85"/>
    </location>
</feature>
<dbReference type="Pfam" id="PF03372">
    <property type="entry name" value="Exo_endo_phos"/>
    <property type="match status" value="1"/>
</dbReference>
<keyword evidence="4" id="KW-1185">Reference proteome</keyword>
<comment type="caution">
    <text evidence="3">The sequence shown here is derived from an EMBL/GenBank/DDBJ whole genome shotgun (WGS) entry which is preliminary data.</text>
</comment>
<feature type="domain" description="Endonuclease/exonuclease/phosphatase" evidence="2">
    <location>
        <begin position="418"/>
        <end position="633"/>
    </location>
</feature>
<dbReference type="Proteomes" id="UP001596380">
    <property type="component" value="Unassembled WGS sequence"/>
</dbReference>
<dbReference type="Gene3D" id="3.60.10.10">
    <property type="entry name" value="Endonuclease/exonuclease/phosphatase"/>
    <property type="match status" value="1"/>
</dbReference>
<feature type="transmembrane region" description="Helical" evidence="1">
    <location>
        <begin position="42"/>
        <end position="60"/>
    </location>
</feature>
<keyword evidence="3" id="KW-0540">Nuclease</keyword>
<gene>
    <name evidence="3" type="ORF">ACFQKB_01125</name>
</gene>
<accession>A0ABW2C9H4</accession>
<keyword evidence="3" id="KW-0255">Endonuclease</keyword>
<keyword evidence="1" id="KW-0812">Transmembrane</keyword>
<dbReference type="PANTHER" id="PTHR14859">
    <property type="entry name" value="CALCOFLUOR WHITE HYPERSENSITIVE PROTEIN PRECURSOR"/>
    <property type="match status" value="1"/>
</dbReference>
<dbReference type="RefSeq" id="WP_160820016.1">
    <property type="nucleotide sequence ID" value="NZ_JBHSXE010000001.1"/>
</dbReference>
<sequence>MRGRVRLDVLLGAVVLVDVLRVFLPSLITLVGSAGETPAELMGAYALSWFAAAFLAVPLARIVPARGLAAGAGAALVLARIALQATDGGDAQLYAASAGLLAGLVWLVATAMAARDAGPALGGFVAGLAAATALHAALDGVDLVWRAGVWPWVPLAVYLGLFAAALLRAPDGEGAATAPRAWAAAGPALLLWGVYTGNEAHAQASSGWSGGAAAAVIAAGAVLSVAVAAAPRSLTRHPAVPAAALVVSALGFAFGRATVDGVHGVSPWWTVIAQVLGQLALAGCLGWAAALPGPDRPSRRGIAVAAGTLLFVLLVFAYYAAYDLGVPNRWVPVATALCVALLTVRGTARGEVGDTAGGFARGGGRGSEGRLAEIGGPGGLRVVAAAGAAVLAVAAVPLWRGDAPEWAPPSGGLRVAAYNLRMGYGMDGTMSVARQADALRSLRPHVVVLGEVDRAWMLNGGRDQLRLLSGRLGLRHAVWAPAGDEVWGDAVLTDLPVTSVRNEPLVEGGPTGAQALRVGVRWRGRDVAVIATHTQPPDGWKDLGQAEQLARMARDAARGGRPVVLAGDLNLQPGDRPWDVLLGAGLTDAFASVRPLRTFPASPRPDEQLDHVLVTPDLVASDPASPAVTGSDHRPVAVTLAPRS</sequence>
<feature type="transmembrane region" description="Helical" evidence="1">
    <location>
        <begin position="150"/>
        <end position="169"/>
    </location>
</feature>
<feature type="transmembrane region" description="Helical" evidence="1">
    <location>
        <begin position="91"/>
        <end position="113"/>
    </location>
</feature>
<evidence type="ECO:0000313" key="3">
    <source>
        <dbReference type="EMBL" id="MFC6878358.1"/>
    </source>
</evidence>
<protein>
    <submittedName>
        <fullName evidence="3">Endonuclease/exonuclease/phosphatase family protein</fullName>
    </submittedName>
</protein>
<feature type="transmembrane region" description="Helical" evidence="1">
    <location>
        <begin position="271"/>
        <end position="290"/>
    </location>
</feature>
<dbReference type="InterPro" id="IPR036691">
    <property type="entry name" value="Endo/exonu/phosph_ase_sf"/>
</dbReference>
<keyword evidence="1" id="KW-1133">Transmembrane helix</keyword>
<feature type="transmembrane region" description="Helical" evidence="1">
    <location>
        <begin position="7"/>
        <end position="30"/>
    </location>
</feature>
<dbReference type="EMBL" id="JBHSXS010000001">
    <property type="protein sequence ID" value="MFC6878358.1"/>
    <property type="molecule type" value="Genomic_DNA"/>
</dbReference>
<reference evidence="4" key="1">
    <citation type="journal article" date="2019" name="Int. J. Syst. Evol. Microbiol.">
        <title>The Global Catalogue of Microorganisms (GCM) 10K type strain sequencing project: providing services to taxonomists for standard genome sequencing and annotation.</title>
        <authorList>
            <consortium name="The Broad Institute Genomics Platform"/>
            <consortium name="The Broad Institute Genome Sequencing Center for Infectious Disease"/>
            <person name="Wu L."/>
            <person name="Ma J."/>
        </authorList>
    </citation>
    <scope>NUCLEOTIDE SEQUENCE [LARGE SCALE GENOMIC DNA]</scope>
    <source>
        <strain evidence="4">JCM 3369</strain>
    </source>
</reference>
<keyword evidence="3" id="KW-0378">Hydrolase</keyword>
<feature type="transmembrane region" description="Helical" evidence="1">
    <location>
        <begin position="242"/>
        <end position="259"/>
    </location>
</feature>
<feature type="transmembrane region" description="Helical" evidence="1">
    <location>
        <begin position="120"/>
        <end position="138"/>
    </location>
</feature>
<evidence type="ECO:0000256" key="1">
    <source>
        <dbReference type="SAM" id="Phobius"/>
    </source>
</evidence>
<feature type="transmembrane region" description="Helical" evidence="1">
    <location>
        <begin position="210"/>
        <end position="230"/>
    </location>
</feature>
<keyword evidence="1" id="KW-0472">Membrane</keyword>
<evidence type="ECO:0000259" key="2">
    <source>
        <dbReference type="Pfam" id="PF03372"/>
    </source>
</evidence>
<feature type="transmembrane region" description="Helical" evidence="1">
    <location>
        <begin position="181"/>
        <end position="198"/>
    </location>
</feature>
<organism evidence="3 4">
    <name type="scientific">Actinomadura yumaensis</name>
    <dbReference type="NCBI Taxonomy" id="111807"/>
    <lineage>
        <taxon>Bacteria</taxon>
        <taxon>Bacillati</taxon>
        <taxon>Actinomycetota</taxon>
        <taxon>Actinomycetes</taxon>
        <taxon>Streptosporangiales</taxon>
        <taxon>Thermomonosporaceae</taxon>
        <taxon>Actinomadura</taxon>
    </lineage>
</organism>
<evidence type="ECO:0000313" key="4">
    <source>
        <dbReference type="Proteomes" id="UP001596380"/>
    </source>
</evidence>
<name>A0ABW2C9H4_9ACTN</name>